<organism evidence="2 3">
    <name type="scientific">Aphis craccivora</name>
    <name type="common">Cowpea aphid</name>
    <dbReference type="NCBI Taxonomy" id="307492"/>
    <lineage>
        <taxon>Eukaryota</taxon>
        <taxon>Metazoa</taxon>
        <taxon>Ecdysozoa</taxon>
        <taxon>Arthropoda</taxon>
        <taxon>Hexapoda</taxon>
        <taxon>Insecta</taxon>
        <taxon>Pterygota</taxon>
        <taxon>Neoptera</taxon>
        <taxon>Paraneoptera</taxon>
        <taxon>Hemiptera</taxon>
        <taxon>Sternorrhyncha</taxon>
        <taxon>Aphidomorpha</taxon>
        <taxon>Aphidoidea</taxon>
        <taxon>Aphididae</taxon>
        <taxon>Aphidini</taxon>
        <taxon>Aphis</taxon>
        <taxon>Aphis</taxon>
    </lineage>
</organism>
<keyword evidence="1" id="KW-0175">Coiled coil</keyword>
<evidence type="ECO:0000256" key="1">
    <source>
        <dbReference type="SAM" id="Coils"/>
    </source>
</evidence>
<dbReference type="Proteomes" id="UP000478052">
    <property type="component" value="Unassembled WGS sequence"/>
</dbReference>
<accession>A0A6G0VZK6</accession>
<comment type="caution">
    <text evidence="2">The sequence shown here is derived from an EMBL/GenBank/DDBJ whole genome shotgun (WGS) entry which is preliminary data.</text>
</comment>
<reference evidence="2 3" key="1">
    <citation type="submission" date="2019-08" db="EMBL/GenBank/DDBJ databases">
        <title>Whole genome of Aphis craccivora.</title>
        <authorList>
            <person name="Voronova N.V."/>
            <person name="Shulinski R.S."/>
            <person name="Bandarenka Y.V."/>
            <person name="Zhorov D.G."/>
            <person name="Warner D."/>
        </authorList>
    </citation>
    <scope>NUCLEOTIDE SEQUENCE [LARGE SCALE GENOMIC DNA]</scope>
    <source>
        <strain evidence="2">180601</strain>
        <tissue evidence="2">Whole Body</tissue>
    </source>
</reference>
<dbReference type="EMBL" id="VUJU01010340">
    <property type="protein sequence ID" value="KAF0714697.1"/>
    <property type="molecule type" value="Genomic_DNA"/>
</dbReference>
<protein>
    <submittedName>
        <fullName evidence="2">Myb/SANT-like DNA-binding domain-containing protein 3</fullName>
    </submittedName>
</protein>
<dbReference type="AlphaFoldDB" id="A0A6G0VZK6"/>
<sequence>KSIYKTGGGKADCTIQSTPGQDKILGFIGDRMEPLENNFDSDTDYLELTKHSRNKEETFTKSVDDNVDIVELGIEQAYDSCHSSDQHNFSINNEKKTAIVDTEEHSIPVIPGYLNLYSDKTKQTSTKKKMKFNDQARDQITASKSTGSHVYKNLNELIGKRSLMVDNNVENKKKIYDLQVAKAKVELETAIIEKEVAENKKLSSISEVQQNRYQEEILKLELELKKKLLQK</sequence>
<keyword evidence="3" id="KW-1185">Reference proteome</keyword>
<feature type="non-terminal residue" evidence="2">
    <location>
        <position position="1"/>
    </location>
</feature>
<feature type="coiled-coil region" evidence="1">
    <location>
        <begin position="180"/>
        <end position="230"/>
    </location>
</feature>
<name>A0A6G0VZK6_APHCR</name>
<evidence type="ECO:0000313" key="3">
    <source>
        <dbReference type="Proteomes" id="UP000478052"/>
    </source>
</evidence>
<evidence type="ECO:0000313" key="2">
    <source>
        <dbReference type="EMBL" id="KAF0714697.1"/>
    </source>
</evidence>
<proteinExistence type="predicted"/>
<dbReference type="GO" id="GO:0003677">
    <property type="term" value="F:DNA binding"/>
    <property type="evidence" value="ECO:0007669"/>
    <property type="project" value="UniProtKB-KW"/>
</dbReference>
<keyword evidence="2" id="KW-0238">DNA-binding</keyword>
<gene>
    <name evidence="2" type="ORF">FWK35_00025483</name>
</gene>